<reference evidence="1 2" key="1">
    <citation type="journal article" date="2016" name="Appl. Microbiol. Biotechnol.">
        <title>Characterization of T-DNA insertion mutants with decreased virulence in the entomopathogenic fungus Beauveria bassiana JEF-007.</title>
        <authorList>
            <person name="Kim S."/>
            <person name="Lee S.J."/>
            <person name="Nai Y.S."/>
            <person name="Yu J.S."/>
            <person name="Lee M.R."/>
            <person name="Yang Y.T."/>
            <person name="Kim J.S."/>
        </authorList>
    </citation>
    <scope>NUCLEOTIDE SEQUENCE [LARGE SCALE GENOMIC DNA]</scope>
    <source>
        <strain evidence="1 2">JEF-007</strain>
    </source>
</reference>
<dbReference type="AlphaFoldDB" id="A0A2N6NT44"/>
<dbReference type="SUPFAM" id="SSF53474">
    <property type="entry name" value="alpha/beta-Hydrolases"/>
    <property type="match status" value="1"/>
</dbReference>
<dbReference type="EMBL" id="MRVG01000003">
    <property type="protein sequence ID" value="PMB70438.1"/>
    <property type="molecule type" value="Genomic_DNA"/>
</dbReference>
<gene>
    <name evidence="1" type="primary">DAPB_0</name>
    <name evidence="1" type="ORF">BM221_002889</name>
</gene>
<comment type="caution">
    <text evidence="1">The sequence shown here is derived from an EMBL/GenBank/DDBJ whole genome shotgun (WGS) entry which is preliminary data.</text>
</comment>
<proteinExistence type="predicted"/>
<organism evidence="1 2">
    <name type="scientific">Beauveria bassiana</name>
    <name type="common">White muscardine disease fungus</name>
    <name type="synonym">Tritirachium shiotae</name>
    <dbReference type="NCBI Taxonomy" id="176275"/>
    <lineage>
        <taxon>Eukaryota</taxon>
        <taxon>Fungi</taxon>
        <taxon>Dikarya</taxon>
        <taxon>Ascomycota</taxon>
        <taxon>Pezizomycotina</taxon>
        <taxon>Sordariomycetes</taxon>
        <taxon>Hypocreomycetidae</taxon>
        <taxon>Hypocreales</taxon>
        <taxon>Cordycipitaceae</taxon>
        <taxon>Beauveria</taxon>
    </lineage>
</organism>
<dbReference type="InterPro" id="IPR029058">
    <property type="entry name" value="AB_hydrolase_fold"/>
</dbReference>
<dbReference type="Gene3D" id="2.140.10.30">
    <property type="entry name" value="Dipeptidylpeptidase IV, N-terminal domain"/>
    <property type="match status" value="1"/>
</dbReference>
<dbReference type="Proteomes" id="UP000235728">
    <property type="component" value="Unassembled WGS sequence"/>
</dbReference>
<evidence type="ECO:0000313" key="2">
    <source>
        <dbReference type="Proteomes" id="UP000235728"/>
    </source>
</evidence>
<dbReference type="Gene3D" id="3.40.50.1820">
    <property type="entry name" value="alpha/beta hydrolase"/>
    <property type="match status" value="1"/>
</dbReference>
<accession>A0A2N6NT44</accession>
<sequence length="267" mass="30455">MPDQDPYYAHLVSVNFDGSMLQVITKGDRSHTWQWGPNRRFLIGTWSRVDYLPRSAVRDAETGKEVVFLQKEQLSPDSKGKCLFYPSNLDETKSYPVVEYIYAGPQDFYTPKAFRPSTDLRALANKGFIVVRSDGMGTNWATRDVSQHLLQKQSKTPWFPDRIAWIRARRQNTRPFYELVACRLLRLLCRQAKTAAAAAAVLHHADFYKARRRPRAGSHDNRLSALLEMFMGYPVDESYDRCSNVTHARAQSFGGALMLCVGGGLRQ</sequence>
<name>A0A2N6NT44_BEABA</name>
<keyword evidence="1" id="KW-0645">Protease</keyword>
<protein>
    <submittedName>
        <fullName evidence="1">Putative dipeptidyl-aminopeptidase B</fullName>
    </submittedName>
</protein>
<dbReference type="GO" id="GO:0004177">
    <property type="term" value="F:aminopeptidase activity"/>
    <property type="evidence" value="ECO:0007669"/>
    <property type="project" value="UniProtKB-KW"/>
</dbReference>
<keyword evidence="1" id="KW-0378">Hydrolase</keyword>
<evidence type="ECO:0000313" key="1">
    <source>
        <dbReference type="EMBL" id="PMB70438.1"/>
    </source>
</evidence>
<keyword evidence="1" id="KW-0031">Aminopeptidase</keyword>
<dbReference type="SUPFAM" id="SSF82171">
    <property type="entry name" value="DPP6 N-terminal domain-like"/>
    <property type="match status" value="1"/>
</dbReference>